<feature type="transmembrane region" description="Helical" evidence="1">
    <location>
        <begin position="50"/>
        <end position="69"/>
    </location>
</feature>
<sequence>MNIFCHNCFFVTITSCSRGITPPGYVDKEPLPLSSVRSTGIKETIMLKGLVLWAMGVPLVVIVLLYMFFF</sequence>
<dbReference type="AlphaFoldDB" id="A0A0D0J7Q6"/>
<keyword evidence="1" id="KW-0812">Transmembrane</keyword>
<proteinExistence type="predicted"/>
<dbReference type="EMBL" id="JXQV01000012">
    <property type="protein sequence ID" value="KIQ01835.1"/>
    <property type="molecule type" value="Genomic_DNA"/>
</dbReference>
<gene>
    <name evidence="2" type="ORF">RU07_13865</name>
</gene>
<evidence type="ECO:0000313" key="2">
    <source>
        <dbReference type="EMBL" id="KIQ01835.1"/>
    </source>
</evidence>
<organism evidence="2 3">
    <name type="scientific">Agrobacterium tumefaciens</name>
    <dbReference type="NCBI Taxonomy" id="358"/>
    <lineage>
        <taxon>Bacteria</taxon>
        <taxon>Pseudomonadati</taxon>
        <taxon>Pseudomonadota</taxon>
        <taxon>Alphaproteobacteria</taxon>
        <taxon>Hyphomicrobiales</taxon>
        <taxon>Rhizobiaceae</taxon>
        <taxon>Rhizobium/Agrobacterium group</taxon>
        <taxon>Agrobacterium</taxon>
        <taxon>Agrobacterium tumefaciens complex</taxon>
    </lineage>
</organism>
<accession>A0A0D0J7Q6</accession>
<dbReference type="Proteomes" id="UP000035017">
    <property type="component" value="Unassembled WGS sequence"/>
</dbReference>
<name>A0A0D0J7Q6_AGRTU</name>
<comment type="caution">
    <text evidence="2">The sequence shown here is derived from an EMBL/GenBank/DDBJ whole genome shotgun (WGS) entry which is preliminary data.</text>
</comment>
<reference evidence="2 3" key="1">
    <citation type="submission" date="2014-12" db="EMBL/GenBank/DDBJ databases">
        <title>16Stimator: statistical estimation of ribosomal gene copy numbers from draft genome assemblies.</title>
        <authorList>
            <person name="Perisin M.A."/>
            <person name="Vetter M."/>
            <person name="Gilbert J.A."/>
            <person name="Bergelson J."/>
        </authorList>
    </citation>
    <scope>NUCLEOTIDE SEQUENCE [LARGE SCALE GENOMIC DNA]</scope>
    <source>
        <strain evidence="2 3">MEJ076</strain>
    </source>
</reference>
<evidence type="ECO:0000313" key="3">
    <source>
        <dbReference type="Proteomes" id="UP000035017"/>
    </source>
</evidence>
<protein>
    <submittedName>
        <fullName evidence="2">Uncharacterized protein</fullName>
    </submittedName>
</protein>
<evidence type="ECO:0000256" key="1">
    <source>
        <dbReference type="SAM" id="Phobius"/>
    </source>
</evidence>
<keyword evidence="1" id="KW-0472">Membrane</keyword>
<keyword evidence="1" id="KW-1133">Transmembrane helix</keyword>